<gene>
    <name evidence="2" type="ORF">ACFQ1E_14990</name>
</gene>
<feature type="transmembrane region" description="Helical" evidence="1">
    <location>
        <begin position="94"/>
        <end position="115"/>
    </location>
</feature>
<dbReference type="RefSeq" id="WP_264945523.1">
    <property type="nucleotide sequence ID" value="NZ_JAPDRA010000008.1"/>
</dbReference>
<accession>A0ABW3H9D8</accession>
<sequence>MNTNDLAEAEMLGRRRARMWPALSAIFLFQQMVFFAHPDAGQPQRMVEWVRVSAWLMLTLVLIAALWSGGYWVKRRAVRALMNDEVTRANRADALALGFLLAMLAAVALYVAAMFEPVPVRAALHVVLSTGIASALIRFGLLERRAYRDA</sequence>
<dbReference type="Proteomes" id="UP001596977">
    <property type="component" value="Unassembled WGS sequence"/>
</dbReference>
<keyword evidence="1" id="KW-0472">Membrane</keyword>
<comment type="caution">
    <text evidence="2">The sequence shown here is derived from an EMBL/GenBank/DDBJ whole genome shotgun (WGS) entry which is preliminary data.</text>
</comment>
<feature type="transmembrane region" description="Helical" evidence="1">
    <location>
        <begin position="49"/>
        <end position="73"/>
    </location>
</feature>
<feature type="transmembrane region" description="Helical" evidence="1">
    <location>
        <begin position="20"/>
        <end position="37"/>
    </location>
</feature>
<protein>
    <recommendedName>
        <fullName evidence="4">DUF2178 domain-containing protein</fullName>
    </recommendedName>
</protein>
<evidence type="ECO:0008006" key="4">
    <source>
        <dbReference type="Google" id="ProtNLM"/>
    </source>
</evidence>
<keyword evidence="3" id="KW-1185">Reference proteome</keyword>
<name>A0ABW3H9D8_9SPHN</name>
<organism evidence="2 3">
    <name type="scientific">Sphingomonas canadensis</name>
    <dbReference type="NCBI Taxonomy" id="1219257"/>
    <lineage>
        <taxon>Bacteria</taxon>
        <taxon>Pseudomonadati</taxon>
        <taxon>Pseudomonadota</taxon>
        <taxon>Alphaproteobacteria</taxon>
        <taxon>Sphingomonadales</taxon>
        <taxon>Sphingomonadaceae</taxon>
        <taxon>Sphingomonas</taxon>
    </lineage>
</organism>
<evidence type="ECO:0000313" key="3">
    <source>
        <dbReference type="Proteomes" id="UP001596977"/>
    </source>
</evidence>
<dbReference type="EMBL" id="JBHTJG010000008">
    <property type="protein sequence ID" value="MFD0947654.1"/>
    <property type="molecule type" value="Genomic_DNA"/>
</dbReference>
<evidence type="ECO:0000313" key="2">
    <source>
        <dbReference type="EMBL" id="MFD0947654.1"/>
    </source>
</evidence>
<feature type="transmembrane region" description="Helical" evidence="1">
    <location>
        <begin position="121"/>
        <end position="141"/>
    </location>
</feature>
<evidence type="ECO:0000256" key="1">
    <source>
        <dbReference type="SAM" id="Phobius"/>
    </source>
</evidence>
<proteinExistence type="predicted"/>
<reference evidence="3" key="1">
    <citation type="journal article" date="2019" name="Int. J. Syst. Evol. Microbiol.">
        <title>The Global Catalogue of Microorganisms (GCM) 10K type strain sequencing project: providing services to taxonomists for standard genome sequencing and annotation.</title>
        <authorList>
            <consortium name="The Broad Institute Genomics Platform"/>
            <consortium name="The Broad Institute Genome Sequencing Center for Infectious Disease"/>
            <person name="Wu L."/>
            <person name="Ma J."/>
        </authorList>
    </citation>
    <scope>NUCLEOTIDE SEQUENCE [LARGE SCALE GENOMIC DNA]</scope>
    <source>
        <strain evidence="3">CCUG 62982</strain>
    </source>
</reference>
<keyword evidence="1" id="KW-0812">Transmembrane</keyword>
<keyword evidence="1" id="KW-1133">Transmembrane helix</keyword>